<evidence type="ECO:0000256" key="1">
    <source>
        <dbReference type="SAM" id="Phobius"/>
    </source>
</evidence>
<keyword evidence="1" id="KW-1133">Transmembrane helix</keyword>
<feature type="transmembrane region" description="Helical" evidence="1">
    <location>
        <begin position="101"/>
        <end position="119"/>
    </location>
</feature>
<evidence type="ECO:0008006" key="4">
    <source>
        <dbReference type="Google" id="ProtNLM"/>
    </source>
</evidence>
<dbReference type="RefSeq" id="WP_108911659.1">
    <property type="nucleotide sequence ID" value="NZ_CP021886.1"/>
</dbReference>
<organism evidence="2 3">
    <name type="scientific">Helicobacter apodemus</name>
    <dbReference type="NCBI Taxonomy" id="135569"/>
    <lineage>
        <taxon>Bacteria</taxon>
        <taxon>Pseudomonadati</taxon>
        <taxon>Campylobacterota</taxon>
        <taxon>Epsilonproteobacteria</taxon>
        <taxon>Campylobacterales</taxon>
        <taxon>Helicobacteraceae</taxon>
        <taxon>Helicobacter</taxon>
    </lineage>
</organism>
<dbReference type="AlphaFoldDB" id="A0A2U8FFF1"/>
<dbReference type="KEGG" id="had:CDV25_08995"/>
<keyword evidence="1" id="KW-0812">Transmembrane</keyword>
<gene>
    <name evidence="2" type="ORF">CDV25_08995</name>
</gene>
<dbReference type="EMBL" id="CP021886">
    <property type="protein sequence ID" value="AWI34884.1"/>
    <property type="molecule type" value="Genomic_DNA"/>
</dbReference>
<evidence type="ECO:0000313" key="3">
    <source>
        <dbReference type="Proteomes" id="UP000244890"/>
    </source>
</evidence>
<sequence length="282" mass="32258">MEELDKLKQIGAREIAKNTHMALGKIEDILNLNFENLKDRATTTGLIKILEREYNVQLQKWVEDYKGFWENEIHQEEELTKAINIKIAHEAVAPNNPIKSWFIIALILLIIGIGIYIYSNFIFSQEVNIENALLDNNGENIALVDSSILDESNTQSEIAQSPLEANDEDLPTSVFLDEEMHANEETPSFKKVEIKPLSSVWVGIIYLDTKQKTSLITDKSLEIDITRPQTIITGHGMLEIDNNQEILQYHLADKMRFYVDDEGNFSEINNAQYKQYNGGIGW</sequence>
<protein>
    <recommendedName>
        <fullName evidence="4">Helix-turn-helix domain-containing protein</fullName>
    </recommendedName>
</protein>
<reference evidence="2 3" key="1">
    <citation type="submission" date="2017-06" db="EMBL/GenBank/DDBJ databases">
        <title>Complete genome of Helicobacter apodemus.</title>
        <authorList>
            <person name="Cho S."/>
        </authorList>
    </citation>
    <scope>NUCLEOTIDE SEQUENCE [LARGE SCALE GENOMIC DNA]</scope>
    <source>
        <strain evidence="3">SNUVETPUB-15-01</strain>
    </source>
</reference>
<keyword evidence="1" id="KW-0472">Membrane</keyword>
<dbReference type="Proteomes" id="UP000244890">
    <property type="component" value="Chromosome"/>
</dbReference>
<proteinExistence type="predicted"/>
<dbReference type="OrthoDB" id="5372824at2"/>
<name>A0A2U8FFF1_9HELI</name>
<evidence type="ECO:0000313" key="2">
    <source>
        <dbReference type="EMBL" id="AWI34884.1"/>
    </source>
</evidence>
<accession>A0A2U8FFF1</accession>